<sequence>MTLVSLVVAGYFAGQYATGTLQSLSARQIGLAASYAQRPPLIQIAFYVHIVSAGLALAIGPFQFVRAVRRRRPGAHRWLGRLYLASVGSAATAGFVMAFFNTAGMVGFFGFGALALLWAWTSYRGYRAIREGDFASHRAWMIRSFALTFAAPTLRLWLGLLIGVQTLAGSQADGQQMLDNAYASVPFLCWLPNIVVAELMIRRRDLPGLRFSTSTVQQQTAPSSEPSP</sequence>
<evidence type="ECO:0000256" key="1">
    <source>
        <dbReference type="SAM" id="Phobius"/>
    </source>
</evidence>
<organism evidence="2 3">
    <name type="scientific">Streptomyces paromomycinus</name>
    <name type="common">Streptomyces rimosus subsp. paromomycinus</name>
    <dbReference type="NCBI Taxonomy" id="92743"/>
    <lineage>
        <taxon>Bacteria</taxon>
        <taxon>Bacillati</taxon>
        <taxon>Actinomycetota</taxon>
        <taxon>Actinomycetes</taxon>
        <taxon>Kitasatosporales</taxon>
        <taxon>Streptomycetaceae</taxon>
        <taxon>Streptomyces</taxon>
    </lineage>
</organism>
<keyword evidence="1" id="KW-1133">Transmembrane helix</keyword>
<dbReference type="InterPro" id="IPR018750">
    <property type="entry name" value="DUF2306_membrane"/>
</dbReference>
<evidence type="ECO:0008006" key="4">
    <source>
        <dbReference type="Google" id="ProtNLM"/>
    </source>
</evidence>
<evidence type="ECO:0000313" key="3">
    <source>
        <dbReference type="Proteomes" id="UP000286746"/>
    </source>
</evidence>
<accession>A0A401VTS5</accession>
<keyword evidence="1" id="KW-0812">Transmembrane</keyword>
<dbReference type="EMBL" id="BHZD01000001">
    <property type="protein sequence ID" value="GCD40452.1"/>
    <property type="molecule type" value="Genomic_DNA"/>
</dbReference>
<evidence type="ECO:0000313" key="2">
    <source>
        <dbReference type="EMBL" id="GCD40452.1"/>
    </source>
</evidence>
<name>A0A401VTS5_STREY</name>
<reference evidence="2 3" key="1">
    <citation type="submission" date="2018-11" db="EMBL/GenBank/DDBJ databases">
        <title>Whole genome sequence of Streptomyces paromomycinus NBRC 15454(T).</title>
        <authorList>
            <person name="Komaki H."/>
            <person name="Tamura T."/>
        </authorList>
    </citation>
    <scope>NUCLEOTIDE SEQUENCE [LARGE SCALE GENOMIC DNA]</scope>
    <source>
        <strain evidence="2 3">NBRC 15454</strain>
    </source>
</reference>
<gene>
    <name evidence="2" type="ORF">GKJPGBOP_00101</name>
</gene>
<dbReference type="AlphaFoldDB" id="A0A401VTS5"/>
<feature type="transmembrane region" description="Helical" evidence="1">
    <location>
        <begin position="42"/>
        <end position="62"/>
    </location>
</feature>
<feature type="transmembrane region" description="Helical" evidence="1">
    <location>
        <begin position="82"/>
        <end position="100"/>
    </location>
</feature>
<protein>
    <recommendedName>
        <fullName evidence="4">DUF2306 domain-containing protein</fullName>
    </recommendedName>
</protein>
<feature type="transmembrane region" description="Helical" evidence="1">
    <location>
        <begin position="106"/>
        <end position="123"/>
    </location>
</feature>
<comment type="caution">
    <text evidence="2">The sequence shown here is derived from an EMBL/GenBank/DDBJ whole genome shotgun (WGS) entry which is preliminary data.</text>
</comment>
<keyword evidence="3" id="KW-1185">Reference proteome</keyword>
<proteinExistence type="predicted"/>
<keyword evidence="1" id="KW-0472">Membrane</keyword>
<dbReference type="Pfam" id="PF10067">
    <property type="entry name" value="DUF2306"/>
    <property type="match status" value="1"/>
</dbReference>
<feature type="transmembrane region" description="Helical" evidence="1">
    <location>
        <begin position="144"/>
        <end position="168"/>
    </location>
</feature>
<dbReference type="Proteomes" id="UP000286746">
    <property type="component" value="Unassembled WGS sequence"/>
</dbReference>
<feature type="transmembrane region" description="Helical" evidence="1">
    <location>
        <begin position="180"/>
        <end position="201"/>
    </location>
</feature>